<gene>
    <name evidence="7" type="ORF">RT717_21315</name>
</gene>
<feature type="domain" description="Cytochrome c" evidence="6">
    <location>
        <begin position="53"/>
        <end position="152"/>
    </location>
</feature>
<dbReference type="PANTHER" id="PTHR35008:SF4">
    <property type="entry name" value="BLL4482 PROTEIN"/>
    <property type="match status" value="1"/>
</dbReference>
<organism evidence="7 8">
    <name type="scientific">Imperialibacter roseus</name>
    <dbReference type="NCBI Taxonomy" id="1324217"/>
    <lineage>
        <taxon>Bacteria</taxon>
        <taxon>Pseudomonadati</taxon>
        <taxon>Bacteroidota</taxon>
        <taxon>Cytophagia</taxon>
        <taxon>Cytophagales</taxon>
        <taxon>Flammeovirgaceae</taxon>
        <taxon>Imperialibacter</taxon>
    </lineage>
</organism>
<keyword evidence="2 4" id="KW-0479">Metal-binding</keyword>
<feature type="transmembrane region" description="Helical" evidence="5">
    <location>
        <begin position="6"/>
        <end position="29"/>
    </location>
</feature>
<dbReference type="InterPro" id="IPR036909">
    <property type="entry name" value="Cyt_c-like_dom_sf"/>
</dbReference>
<dbReference type="PANTHER" id="PTHR35008">
    <property type="entry name" value="BLL4482 PROTEIN-RELATED"/>
    <property type="match status" value="1"/>
</dbReference>
<keyword evidence="8" id="KW-1185">Reference proteome</keyword>
<dbReference type="EMBL" id="CP136051">
    <property type="protein sequence ID" value="WOK05619.1"/>
    <property type="molecule type" value="Genomic_DNA"/>
</dbReference>
<feature type="domain" description="Cytochrome c" evidence="6">
    <location>
        <begin position="198"/>
        <end position="291"/>
    </location>
</feature>
<evidence type="ECO:0000313" key="8">
    <source>
        <dbReference type="Proteomes" id="UP001302349"/>
    </source>
</evidence>
<dbReference type="PROSITE" id="PS51007">
    <property type="entry name" value="CYTC"/>
    <property type="match status" value="2"/>
</dbReference>
<protein>
    <submittedName>
        <fullName evidence="7">Cytochrome c</fullName>
    </submittedName>
</protein>
<keyword evidence="5" id="KW-0812">Transmembrane</keyword>
<keyword evidence="5" id="KW-1133">Transmembrane helix</keyword>
<dbReference type="Gene3D" id="1.10.760.10">
    <property type="entry name" value="Cytochrome c-like domain"/>
    <property type="match status" value="2"/>
</dbReference>
<accession>A0ABZ0IMB6</accession>
<keyword evidence="5" id="KW-0472">Membrane</keyword>
<keyword evidence="3 4" id="KW-0408">Iron</keyword>
<dbReference type="Pfam" id="PF00034">
    <property type="entry name" value="Cytochrom_C"/>
    <property type="match status" value="1"/>
</dbReference>
<sequence>MLKKTFKWVGIVLACIFSLLIVAYAYIYLSTEARFNKKYSFREDPVTLSTDTAVLTRGAHLVAIKACDDCHGPDLAGKVFIDDPLLGRIVSSNLTSGKGGRPSDYGVVDWLKALRHAVNKEGKPLLFMPSHEIVQLSKADIVAILSYLQTIPPVDSDLPTHDIRFLGRILTHFDKVPLLPVDMIDHNMGWPKEVEENVSAAFGKYLVAVCTGCHRENLKGGGPIAPGLPPVADITATGRVGQMTEEQFMNTLRTGVTPEGRSLNPKEMPWPTTSKYTDTELKAIYAYLKSI</sequence>
<evidence type="ECO:0000256" key="1">
    <source>
        <dbReference type="ARBA" id="ARBA00022617"/>
    </source>
</evidence>
<evidence type="ECO:0000256" key="2">
    <source>
        <dbReference type="ARBA" id="ARBA00022723"/>
    </source>
</evidence>
<name>A0ABZ0IMB6_9BACT</name>
<evidence type="ECO:0000256" key="4">
    <source>
        <dbReference type="PROSITE-ProRule" id="PRU00433"/>
    </source>
</evidence>
<evidence type="ECO:0000313" key="7">
    <source>
        <dbReference type="EMBL" id="WOK05619.1"/>
    </source>
</evidence>
<dbReference type="Proteomes" id="UP001302349">
    <property type="component" value="Chromosome"/>
</dbReference>
<dbReference type="InterPro" id="IPR009056">
    <property type="entry name" value="Cyt_c-like_dom"/>
</dbReference>
<evidence type="ECO:0000259" key="6">
    <source>
        <dbReference type="PROSITE" id="PS51007"/>
    </source>
</evidence>
<dbReference type="RefSeq" id="WP_317488377.1">
    <property type="nucleotide sequence ID" value="NZ_CP136051.1"/>
</dbReference>
<reference evidence="7 8" key="1">
    <citation type="journal article" date="2023" name="Microbiol. Resour. Announc.">
        <title>Complete Genome Sequence of Imperialibacter roseus strain P4T.</title>
        <authorList>
            <person name="Tizabi D.R."/>
            <person name="Bachvaroff T."/>
            <person name="Hill R.T."/>
        </authorList>
    </citation>
    <scope>NUCLEOTIDE SEQUENCE [LARGE SCALE GENOMIC DNA]</scope>
    <source>
        <strain evidence="7 8">P4T</strain>
    </source>
</reference>
<evidence type="ECO:0000256" key="5">
    <source>
        <dbReference type="SAM" id="Phobius"/>
    </source>
</evidence>
<dbReference type="SUPFAM" id="SSF46626">
    <property type="entry name" value="Cytochrome c"/>
    <property type="match status" value="2"/>
</dbReference>
<dbReference type="InterPro" id="IPR051459">
    <property type="entry name" value="Cytochrome_c-type_DH"/>
</dbReference>
<keyword evidence="1 4" id="KW-0349">Heme</keyword>
<proteinExistence type="predicted"/>
<evidence type="ECO:0000256" key="3">
    <source>
        <dbReference type="ARBA" id="ARBA00023004"/>
    </source>
</evidence>